<evidence type="ECO:0000313" key="6">
    <source>
        <dbReference type="Proteomes" id="UP000252733"/>
    </source>
</evidence>
<dbReference type="CDD" id="cd03442">
    <property type="entry name" value="BFIT_BACH"/>
    <property type="match status" value="1"/>
</dbReference>
<dbReference type="GO" id="GO:0009062">
    <property type="term" value="P:fatty acid catabolic process"/>
    <property type="evidence" value="ECO:0007669"/>
    <property type="project" value="TreeGrafter"/>
</dbReference>
<name>A0A2T0XN75_9BACT</name>
<evidence type="ECO:0000313" key="5">
    <source>
        <dbReference type="EMBL" id="RCW34576.1"/>
    </source>
</evidence>
<feature type="domain" description="HotDog ACOT-type" evidence="4">
    <location>
        <begin position="1"/>
        <end position="104"/>
    </location>
</feature>
<evidence type="ECO:0000256" key="1">
    <source>
        <dbReference type="ARBA" id="ARBA00010458"/>
    </source>
</evidence>
<organism evidence="5 6">
    <name type="scientific">Marinilabilia salmonicolor</name>
    <dbReference type="NCBI Taxonomy" id="989"/>
    <lineage>
        <taxon>Bacteria</taxon>
        <taxon>Pseudomonadati</taxon>
        <taxon>Bacteroidota</taxon>
        <taxon>Bacteroidia</taxon>
        <taxon>Marinilabiliales</taxon>
        <taxon>Marinilabiliaceae</taxon>
        <taxon>Marinilabilia</taxon>
    </lineage>
</organism>
<evidence type="ECO:0000259" key="4">
    <source>
        <dbReference type="PROSITE" id="PS51770"/>
    </source>
</evidence>
<sequence length="120" mass="13388">MVFPGTLNANETLFGGELMKWMDEVAFICATRATRQKMFTAKVENVEFICPVQENSIAEVVANVKNAGSVRLEVEVKIFSESLYSTEKDLAAKALFIMTALNEKNKVTRLAIPELLHTCE</sequence>
<dbReference type="PROSITE" id="PS51770">
    <property type="entry name" value="HOTDOG_ACOT"/>
    <property type="match status" value="1"/>
</dbReference>
<dbReference type="AlphaFoldDB" id="A0A2T0XN75"/>
<proteinExistence type="inferred from homology"/>
<keyword evidence="6" id="KW-1185">Reference proteome</keyword>
<dbReference type="Pfam" id="PF03061">
    <property type="entry name" value="4HBT"/>
    <property type="match status" value="1"/>
</dbReference>
<dbReference type="Gene3D" id="3.10.129.10">
    <property type="entry name" value="Hotdog Thioesterase"/>
    <property type="match status" value="1"/>
</dbReference>
<dbReference type="PANTHER" id="PTHR11049">
    <property type="entry name" value="ACYL COENZYME A THIOESTER HYDROLASE"/>
    <property type="match status" value="1"/>
</dbReference>
<dbReference type="GO" id="GO:0005829">
    <property type="term" value="C:cytosol"/>
    <property type="evidence" value="ECO:0007669"/>
    <property type="project" value="TreeGrafter"/>
</dbReference>
<dbReference type="InterPro" id="IPR006683">
    <property type="entry name" value="Thioestr_dom"/>
</dbReference>
<dbReference type="InterPro" id="IPR040170">
    <property type="entry name" value="Cytosol_ACT"/>
</dbReference>
<evidence type="ECO:0000256" key="3">
    <source>
        <dbReference type="PROSITE-ProRule" id="PRU01106"/>
    </source>
</evidence>
<dbReference type="STRING" id="1168289.GCA_000259075_02631"/>
<protein>
    <submittedName>
        <fullName evidence="5">Acyl-CoA hydrolase</fullName>
    </submittedName>
</protein>
<dbReference type="GO" id="GO:0052816">
    <property type="term" value="F:long-chain fatty acyl-CoA hydrolase activity"/>
    <property type="evidence" value="ECO:0007669"/>
    <property type="project" value="TreeGrafter"/>
</dbReference>
<dbReference type="InterPro" id="IPR029069">
    <property type="entry name" value="HotDog_dom_sf"/>
</dbReference>
<evidence type="ECO:0000256" key="2">
    <source>
        <dbReference type="ARBA" id="ARBA00022801"/>
    </source>
</evidence>
<dbReference type="InterPro" id="IPR033120">
    <property type="entry name" value="HOTDOG_ACOT"/>
</dbReference>
<reference evidence="5 6" key="1">
    <citation type="submission" date="2018-07" db="EMBL/GenBank/DDBJ databases">
        <title>Freshwater and sediment microbial communities from various areas in North America, analyzing microbe dynamics in response to fracking.</title>
        <authorList>
            <person name="Lamendella R."/>
        </authorList>
    </citation>
    <scope>NUCLEOTIDE SEQUENCE [LARGE SCALE GENOMIC DNA]</scope>
    <source>
        <strain evidence="5 6">160A</strain>
    </source>
</reference>
<dbReference type="GO" id="GO:0006637">
    <property type="term" value="P:acyl-CoA metabolic process"/>
    <property type="evidence" value="ECO:0007669"/>
    <property type="project" value="TreeGrafter"/>
</dbReference>
<keyword evidence="2 3" id="KW-0378">Hydrolase</keyword>
<gene>
    <name evidence="5" type="ORF">DFO77_11177</name>
</gene>
<dbReference type="PANTHER" id="PTHR11049:SF24">
    <property type="entry name" value="CYTOSOLIC ACYL COENZYME A THIOESTER HYDROLASE"/>
    <property type="match status" value="1"/>
</dbReference>
<dbReference type="Proteomes" id="UP000252733">
    <property type="component" value="Unassembled WGS sequence"/>
</dbReference>
<dbReference type="EMBL" id="QPIZ01000011">
    <property type="protein sequence ID" value="RCW34576.1"/>
    <property type="molecule type" value="Genomic_DNA"/>
</dbReference>
<comment type="similarity">
    <text evidence="1">Belongs to the acyl coenzyme A hydrolase family.</text>
</comment>
<dbReference type="SUPFAM" id="SSF54637">
    <property type="entry name" value="Thioesterase/thiol ester dehydrase-isomerase"/>
    <property type="match status" value="1"/>
</dbReference>
<accession>A0A2T0XN75</accession>
<comment type="caution">
    <text evidence="5">The sequence shown here is derived from an EMBL/GenBank/DDBJ whole genome shotgun (WGS) entry which is preliminary data.</text>
</comment>